<sequence>MIFGSKGRTGHQPRTARGERVYAIGDVHGCFHELRRLLELIRTHHESRPPADRLRLIVLGDLIDRGPDSARVVRFLKNLSEATGSLSVLMGNHEEMMLASLAGDRAAMRLWTTHGGRETLASFGFDPARLDNGEEMRALAGAMREAVSQPVIDWLRARPLWERSGDYLFVHAGVRPGVALDRQQRHDLLWIRDDFLNWEGALGGATVVHGHSIETEPQAGRWRIGIDTGAYRTGRLTALFVEDGEREFLTVE</sequence>
<feature type="domain" description="Calcineurin-like phosphoesterase" evidence="1">
    <location>
        <begin position="20"/>
        <end position="210"/>
    </location>
</feature>
<dbReference type="PANTHER" id="PTHR42850:SF4">
    <property type="entry name" value="ZINC-DEPENDENT ENDOPOLYPHOSPHATASE"/>
    <property type="match status" value="1"/>
</dbReference>
<dbReference type="InterPro" id="IPR004843">
    <property type="entry name" value="Calcineurin-like_PHP"/>
</dbReference>
<evidence type="ECO:0000313" key="2">
    <source>
        <dbReference type="EMBL" id="MBW4329917.1"/>
    </source>
</evidence>
<proteinExistence type="predicted"/>
<keyword evidence="3" id="KW-1185">Reference proteome</keyword>
<dbReference type="Proteomes" id="UP001197214">
    <property type="component" value="Unassembled WGS sequence"/>
</dbReference>
<evidence type="ECO:0000313" key="3">
    <source>
        <dbReference type="Proteomes" id="UP001197214"/>
    </source>
</evidence>
<dbReference type="PANTHER" id="PTHR42850">
    <property type="entry name" value="METALLOPHOSPHOESTERASE"/>
    <property type="match status" value="1"/>
</dbReference>
<reference evidence="2 3" key="1">
    <citation type="submission" date="2021-07" db="EMBL/GenBank/DDBJ databases">
        <title>Stakelama flava sp. nov., a novel endophytic bacterium isolated from branch of Kandelia candel.</title>
        <authorList>
            <person name="Tuo L."/>
        </authorList>
    </citation>
    <scope>NUCLEOTIDE SEQUENCE [LARGE SCALE GENOMIC DNA]</scope>
    <source>
        <strain evidence="2 3">CBK3Z-3</strain>
    </source>
</reference>
<gene>
    <name evidence="2" type="ORF">KY084_03385</name>
</gene>
<accession>A0ABS6XI98</accession>
<comment type="caution">
    <text evidence="2">The sequence shown here is derived from an EMBL/GenBank/DDBJ whole genome shotgun (WGS) entry which is preliminary data.</text>
</comment>
<name>A0ABS6XI98_9SPHN</name>
<dbReference type="EMBL" id="JAHWZX010000002">
    <property type="protein sequence ID" value="MBW4329917.1"/>
    <property type="molecule type" value="Genomic_DNA"/>
</dbReference>
<evidence type="ECO:0000259" key="1">
    <source>
        <dbReference type="Pfam" id="PF00149"/>
    </source>
</evidence>
<dbReference type="Pfam" id="PF00149">
    <property type="entry name" value="Metallophos"/>
    <property type="match status" value="1"/>
</dbReference>
<protein>
    <submittedName>
        <fullName evidence="2">Serine/threonine protein phosphatase</fullName>
    </submittedName>
</protein>
<dbReference type="InterPro" id="IPR050126">
    <property type="entry name" value="Ap4A_hydrolase"/>
</dbReference>
<dbReference type="CDD" id="cd00144">
    <property type="entry name" value="MPP_PPP_family"/>
    <property type="match status" value="1"/>
</dbReference>
<organism evidence="2 3">
    <name type="scientific">Stakelama flava</name>
    <dbReference type="NCBI Taxonomy" id="2860338"/>
    <lineage>
        <taxon>Bacteria</taxon>
        <taxon>Pseudomonadati</taxon>
        <taxon>Pseudomonadota</taxon>
        <taxon>Alphaproteobacteria</taxon>
        <taxon>Sphingomonadales</taxon>
        <taxon>Sphingomonadaceae</taxon>
        <taxon>Stakelama</taxon>
    </lineage>
</organism>